<dbReference type="RefSeq" id="WP_073349531.1">
    <property type="nucleotide sequence ID" value="NZ_FQVD01000010.1"/>
</dbReference>
<proteinExistence type="predicted"/>
<dbReference type="OrthoDB" id="1027585at2"/>
<dbReference type="Proteomes" id="UP000184436">
    <property type="component" value="Unassembled WGS sequence"/>
</dbReference>
<dbReference type="EMBL" id="FQVD01000010">
    <property type="protein sequence ID" value="SHF02280.1"/>
    <property type="molecule type" value="Genomic_DNA"/>
</dbReference>
<feature type="chain" id="PRO_5030031203" evidence="1">
    <location>
        <begin position="28"/>
        <end position="267"/>
    </location>
</feature>
<sequence length="267" mass="30406">MRNLLKRSNRVMLFFSLSLLIMITTSCQDIKLKVAIESANKQCPVEMGEFGKITSIVYDGQNVVYTFNVDEVYTNIKTLKEHPESLKSSMTIMFQNPTKDVKALLDLVIKCNAGLKMIYIGKDSGDKVECELTTEELKEILNTDISSSQSDLTKLKTQIEMANLQFPSKASEEITIEKILLSNESVIYLCRVDEDAYDINLIEENHDVAKQGIIKELSNQSQPTQLFIKYCTNCNRNIVYRYIGNQSDTQYDVVVTVPELEEILKNK</sequence>
<dbReference type="PROSITE" id="PS51257">
    <property type="entry name" value="PROKAR_LIPOPROTEIN"/>
    <property type="match status" value="1"/>
</dbReference>
<protein>
    <submittedName>
        <fullName evidence="2">Uncharacterized protein</fullName>
    </submittedName>
</protein>
<feature type="signal peptide" evidence="1">
    <location>
        <begin position="1"/>
        <end position="27"/>
    </location>
</feature>
<evidence type="ECO:0000313" key="2">
    <source>
        <dbReference type="EMBL" id="SHF02280.1"/>
    </source>
</evidence>
<dbReference type="STRING" id="871325.SAMN05444349_11025"/>
<name>A0A1M4Y9E9_9BACE</name>
<accession>A0A1M4Y9E9</accession>
<keyword evidence="1" id="KW-0732">Signal</keyword>
<gene>
    <name evidence="2" type="ORF">SAMN05444349_11025</name>
</gene>
<evidence type="ECO:0000313" key="3">
    <source>
        <dbReference type="Proteomes" id="UP000184436"/>
    </source>
</evidence>
<organism evidence="2 3">
    <name type="scientific">Bacteroides faecichinchillae</name>
    <dbReference type="NCBI Taxonomy" id="871325"/>
    <lineage>
        <taxon>Bacteria</taxon>
        <taxon>Pseudomonadati</taxon>
        <taxon>Bacteroidota</taxon>
        <taxon>Bacteroidia</taxon>
        <taxon>Bacteroidales</taxon>
        <taxon>Bacteroidaceae</taxon>
        <taxon>Bacteroides</taxon>
    </lineage>
</organism>
<evidence type="ECO:0000256" key="1">
    <source>
        <dbReference type="SAM" id="SignalP"/>
    </source>
</evidence>
<keyword evidence="3" id="KW-1185">Reference proteome</keyword>
<dbReference type="AlphaFoldDB" id="A0A1M4Y9E9"/>
<reference evidence="2 3" key="1">
    <citation type="submission" date="2016-11" db="EMBL/GenBank/DDBJ databases">
        <authorList>
            <person name="Jaros S."/>
            <person name="Januszkiewicz K."/>
            <person name="Wedrychowicz H."/>
        </authorList>
    </citation>
    <scope>NUCLEOTIDE SEQUENCE [LARGE SCALE GENOMIC DNA]</scope>
    <source>
        <strain evidence="2 3">DSM 26883</strain>
    </source>
</reference>